<reference evidence="2" key="1">
    <citation type="journal article" date="2020" name="Cell">
        <title>Large-Scale Comparative Analyses of Tick Genomes Elucidate Their Genetic Diversity and Vector Capacities.</title>
        <authorList>
            <consortium name="Tick Genome and Microbiome Consortium (TIGMIC)"/>
            <person name="Jia N."/>
            <person name="Wang J."/>
            <person name="Shi W."/>
            <person name="Du L."/>
            <person name="Sun Y."/>
            <person name="Zhan W."/>
            <person name="Jiang J.F."/>
            <person name="Wang Q."/>
            <person name="Zhang B."/>
            <person name="Ji P."/>
            <person name="Bell-Sakyi L."/>
            <person name="Cui X.M."/>
            <person name="Yuan T.T."/>
            <person name="Jiang B.G."/>
            <person name="Yang W.F."/>
            <person name="Lam T.T."/>
            <person name="Chang Q.C."/>
            <person name="Ding S.J."/>
            <person name="Wang X.J."/>
            <person name="Zhu J.G."/>
            <person name="Ruan X.D."/>
            <person name="Zhao L."/>
            <person name="Wei J.T."/>
            <person name="Ye R.Z."/>
            <person name="Que T.C."/>
            <person name="Du C.H."/>
            <person name="Zhou Y.H."/>
            <person name="Cheng J.X."/>
            <person name="Dai P.F."/>
            <person name="Guo W.B."/>
            <person name="Han X.H."/>
            <person name="Huang E.J."/>
            <person name="Li L.F."/>
            <person name="Wei W."/>
            <person name="Gao Y.C."/>
            <person name="Liu J.Z."/>
            <person name="Shao H.Z."/>
            <person name="Wang X."/>
            <person name="Wang C.C."/>
            <person name="Yang T.C."/>
            <person name="Huo Q.B."/>
            <person name="Li W."/>
            <person name="Chen H.Y."/>
            <person name="Chen S.E."/>
            <person name="Zhou L.G."/>
            <person name="Ni X.B."/>
            <person name="Tian J.H."/>
            <person name="Sheng Y."/>
            <person name="Liu T."/>
            <person name="Pan Y.S."/>
            <person name="Xia L.Y."/>
            <person name="Li J."/>
            <person name="Zhao F."/>
            <person name="Cao W.C."/>
        </authorList>
    </citation>
    <scope>NUCLEOTIDE SEQUENCE</scope>
    <source>
        <strain evidence="2">Rsan-2018</strain>
    </source>
</reference>
<dbReference type="VEuPathDB" id="VectorBase:RSAN_057212"/>
<dbReference type="EMBL" id="JABSTV010001250">
    <property type="protein sequence ID" value="KAH7957871.1"/>
    <property type="molecule type" value="Genomic_DNA"/>
</dbReference>
<dbReference type="AlphaFoldDB" id="A0A9D4PY90"/>
<reference evidence="2" key="2">
    <citation type="submission" date="2021-09" db="EMBL/GenBank/DDBJ databases">
        <authorList>
            <person name="Jia N."/>
            <person name="Wang J."/>
            <person name="Shi W."/>
            <person name="Du L."/>
            <person name="Sun Y."/>
            <person name="Zhan W."/>
            <person name="Jiang J."/>
            <person name="Wang Q."/>
            <person name="Zhang B."/>
            <person name="Ji P."/>
            <person name="Sakyi L.B."/>
            <person name="Cui X."/>
            <person name="Yuan T."/>
            <person name="Jiang B."/>
            <person name="Yang W."/>
            <person name="Lam T.T.-Y."/>
            <person name="Chang Q."/>
            <person name="Ding S."/>
            <person name="Wang X."/>
            <person name="Zhu J."/>
            <person name="Ruan X."/>
            <person name="Zhao L."/>
            <person name="Wei J."/>
            <person name="Que T."/>
            <person name="Du C."/>
            <person name="Cheng J."/>
            <person name="Dai P."/>
            <person name="Han X."/>
            <person name="Huang E."/>
            <person name="Gao Y."/>
            <person name="Liu J."/>
            <person name="Shao H."/>
            <person name="Ye R."/>
            <person name="Li L."/>
            <person name="Wei W."/>
            <person name="Wang X."/>
            <person name="Wang C."/>
            <person name="Huo Q."/>
            <person name="Li W."/>
            <person name="Guo W."/>
            <person name="Chen H."/>
            <person name="Chen S."/>
            <person name="Zhou L."/>
            <person name="Zhou L."/>
            <person name="Ni X."/>
            <person name="Tian J."/>
            <person name="Zhou Y."/>
            <person name="Sheng Y."/>
            <person name="Liu T."/>
            <person name="Pan Y."/>
            <person name="Xia L."/>
            <person name="Li J."/>
            <person name="Zhao F."/>
            <person name="Cao W."/>
        </authorList>
    </citation>
    <scope>NUCLEOTIDE SEQUENCE</scope>
    <source>
        <strain evidence="2">Rsan-2018</strain>
        <tissue evidence="2">Larvae</tissue>
    </source>
</reference>
<accession>A0A9D4PY90</accession>
<protein>
    <submittedName>
        <fullName evidence="2">Uncharacterized protein</fullName>
    </submittedName>
</protein>
<organism evidence="2 3">
    <name type="scientific">Rhipicephalus sanguineus</name>
    <name type="common">Brown dog tick</name>
    <name type="synonym">Ixodes sanguineus</name>
    <dbReference type="NCBI Taxonomy" id="34632"/>
    <lineage>
        <taxon>Eukaryota</taxon>
        <taxon>Metazoa</taxon>
        <taxon>Ecdysozoa</taxon>
        <taxon>Arthropoda</taxon>
        <taxon>Chelicerata</taxon>
        <taxon>Arachnida</taxon>
        <taxon>Acari</taxon>
        <taxon>Parasitiformes</taxon>
        <taxon>Ixodida</taxon>
        <taxon>Ixodoidea</taxon>
        <taxon>Ixodidae</taxon>
        <taxon>Rhipicephalinae</taxon>
        <taxon>Rhipicephalus</taxon>
        <taxon>Rhipicephalus</taxon>
    </lineage>
</organism>
<gene>
    <name evidence="2" type="ORF">HPB52_024036</name>
</gene>
<evidence type="ECO:0000313" key="2">
    <source>
        <dbReference type="EMBL" id="KAH7957871.1"/>
    </source>
</evidence>
<name>A0A9D4PY90_RHISA</name>
<evidence type="ECO:0000313" key="3">
    <source>
        <dbReference type="Proteomes" id="UP000821837"/>
    </source>
</evidence>
<feature type="compositionally biased region" description="Basic and acidic residues" evidence="1">
    <location>
        <begin position="26"/>
        <end position="36"/>
    </location>
</feature>
<keyword evidence="3" id="KW-1185">Reference proteome</keyword>
<comment type="caution">
    <text evidence="2">The sequence shown here is derived from an EMBL/GenBank/DDBJ whole genome shotgun (WGS) entry which is preliminary data.</text>
</comment>
<feature type="region of interest" description="Disordered" evidence="1">
    <location>
        <begin position="90"/>
        <end position="158"/>
    </location>
</feature>
<proteinExistence type="predicted"/>
<feature type="compositionally biased region" description="Low complexity" evidence="1">
    <location>
        <begin position="138"/>
        <end position="149"/>
    </location>
</feature>
<feature type="region of interest" description="Disordered" evidence="1">
    <location>
        <begin position="23"/>
        <end position="63"/>
    </location>
</feature>
<evidence type="ECO:0000256" key="1">
    <source>
        <dbReference type="SAM" id="MobiDB-lite"/>
    </source>
</evidence>
<dbReference type="Proteomes" id="UP000821837">
    <property type="component" value="Unassembled WGS sequence"/>
</dbReference>
<sequence length="207" mass="22559">MSQFSRRSIGGTFDGERVCKIGGSREVAERGEERRPPAKSLVGFGGEANGFGERPTGRDRRAKKALRNECEGPWFGVISSVPEHAAFTDASGNLHSWSPSDEKWDAGSLADPFQPPTGTGANAETGPPSVAQPEAEENTTNSSAATVAARPCKWSDGRLGEDAENEVRAELLREEHRIRVRILQADHEDEILETRENLKIKRESSSC</sequence>
<feature type="compositionally biased region" description="Polar residues" evidence="1">
    <location>
        <begin position="90"/>
        <end position="99"/>
    </location>
</feature>